<accession>A0A8N4F608</accession>
<dbReference type="PROSITE" id="PS00108">
    <property type="entry name" value="PROTEIN_KINASE_ST"/>
    <property type="match status" value="1"/>
</dbReference>
<dbReference type="InterPro" id="IPR052751">
    <property type="entry name" value="Plant_MAPKKK"/>
</dbReference>
<dbReference type="PROSITE" id="PS00107">
    <property type="entry name" value="PROTEIN_KINASE_ATP"/>
    <property type="match status" value="1"/>
</dbReference>
<dbReference type="GeneID" id="105057359"/>
<evidence type="ECO:0000256" key="6">
    <source>
        <dbReference type="SAM" id="Phobius"/>
    </source>
</evidence>
<evidence type="ECO:0000259" key="7">
    <source>
        <dbReference type="PROSITE" id="PS50011"/>
    </source>
</evidence>
<evidence type="ECO:0000256" key="1">
    <source>
        <dbReference type="ARBA" id="ARBA00022679"/>
    </source>
</evidence>
<dbReference type="RefSeq" id="XP_029124164.1">
    <property type="nucleotide sequence ID" value="XM_029268331.1"/>
</dbReference>
<dbReference type="PANTHER" id="PTHR48011">
    <property type="entry name" value="CCR4-NOT TRANSCRIPTIONAL COMPLEX SUBUNIT CAF120-RELATED"/>
    <property type="match status" value="1"/>
</dbReference>
<dbReference type="InterPro" id="IPR008271">
    <property type="entry name" value="Ser/Thr_kinase_AS"/>
</dbReference>
<reference evidence="9" key="1">
    <citation type="submission" date="2025-08" db="UniProtKB">
        <authorList>
            <consortium name="RefSeq"/>
        </authorList>
    </citation>
    <scope>IDENTIFICATION</scope>
</reference>
<keyword evidence="8" id="KW-1185">Reference proteome</keyword>
<dbReference type="GO" id="GO:0007165">
    <property type="term" value="P:signal transduction"/>
    <property type="evidence" value="ECO:0007669"/>
    <property type="project" value="TreeGrafter"/>
</dbReference>
<evidence type="ECO:0000256" key="3">
    <source>
        <dbReference type="ARBA" id="ARBA00022777"/>
    </source>
</evidence>
<dbReference type="InterPro" id="IPR000719">
    <property type="entry name" value="Prot_kinase_dom"/>
</dbReference>
<keyword evidence="4 5" id="KW-0067">ATP-binding</keyword>
<dbReference type="Gene3D" id="1.10.510.10">
    <property type="entry name" value="Transferase(Phosphotransferase) domain 1"/>
    <property type="match status" value="1"/>
</dbReference>
<sequence length="520" mass="57044">MERAGGLSCGNWVRGSSIGKGSFGALSLAMDRSNGQIFAVKSVNLNSSPHPSIKALENEIQILQSLSSPYIVSYLGDDTTQESPTDTCRNLHLEYMPGGTVADLAAKNGPVGEPELRSYTRCVARALHYLHSFAGVVHCDVKGRNVLIGLSRGGAKLADFGSAMRTSGAGKQWKTWGTPLWMAPEVVRGERPTPASDVWSLGCTVIEMVTGAQPWKDSGPDALLRIGFGDKVPEFPDHLSKIGRDFLDKCLRRDATERWTSEQLLQHPFLTDDDTNVTGPSPRSVLDLADLEFCDDDASSNGENSWPSYSHDEVMGRGRARVKELALDRTAVRWESDGWELVRSAGEPGSAGDREGGGICREYLDCFGWELEEWSGNGGEASWGGLSDGTRCSASTCYCCRCCHCWCFYYCGCYECLLGCYYCGCCKCLLGCWHLGGVSLAFVLGWCDSLLHTVVVNAILFSFPLVSLGFLCILFFHTSFNCIDKFFDAPEIFCWPGDSMKITDDPFLLLIQDYPDQAYN</sequence>
<proteinExistence type="predicted"/>
<keyword evidence="6" id="KW-1133">Transmembrane helix</keyword>
<dbReference type="AlphaFoldDB" id="A0A8N4F608"/>
<gene>
    <name evidence="9" type="primary">LOC105057359</name>
</gene>
<dbReference type="SUPFAM" id="SSF56112">
    <property type="entry name" value="Protein kinase-like (PK-like)"/>
    <property type="match status" value="1"/>
</dbReference>
<dbReference type="InterPro" id="IPR017441">
    <property type="entry name" value="Protein_kinase_ATP_BS"/>
</dbReference>
<feature type="transmembrane region" description="Helical" evidence="6">
    <location>
        <begin position="458"/>
        <end position="476"/>
    </location>
</feature>
<dbReference type="Pfam" id="PF00069">
    <property type="entry name" value="Pkinase"/>
    <property type="match status" value="1"/>
</dbReference>
<dbReference type="InterPro" id="IPR011009">
    <property type="entry name" value="Kinase-like_dom_sf"/>
</dbReference>
<name>A0A8N4F608_ELAGV</name>
<evidence type="ECO:0000313" key="8">
    <source>
        <dbReference type="Proteomes" id="UP000504607"/>
    </source>
</evidence>
<dbReference type="SMART" id="SM00220">
    <property type="entry name" value="S_TKc"/>
    <property type="match status" value="1"/>
</dbReference>
<keyword evidence="6" id="KW-0472">Membrane</keyword>
<dbReference type="GO" id="GO:0004672">
    <property type="term" value="F:protein kinase activity"/>
    <property type="evidence" value="ECO:0007669"/>
    <property type="project" value="InterPro"/>
</dbReference>
<evidence type="ECO:0000256" key="2">
    <source>
        <dbReference type="ARBA" id="ARBA00022741"/>
    </source>
</evidence>
<keyword evidence="2 5" id="KW-0547">Nucleotide-binding</keyword>
<evidence type="ECO:0000256" key="4">
    <source>
        <dbReference type="ARBA" id="ARBA00022840"/>
    </source>
</evidence>
<evidence type="ECO:0000313" key="9">
    <source>
        <dbReference type="RefSeq" id="XP_029124164.1"/>
    </source>
</evidence>
<evidence type="ECO:0000256" key="5">
    <source>
        <dbReference type="PROSITE-ProRule" id="PRU10141"/>
    </source>
</evidence>
<keyword evidence="1" id="KW-0808">Transferase</keyword>
<dbReference type="PANTHER" id="PTHR48011:SF7">
    <property type="entry name" value="F10K1.14 PROTEIN"/>
    <property type="match status" value="1"/>
</dbReference>
<feature type="domain" description="Protein kinase" evidence="7">
    <location>
        <begin position="12"/>
        <end position="270"/>
    </location>
</feature>
<dbReference type="KEGG" id="egu:105057359"/>
<dbReference type="PROSITE" id="PS50011">
    <property type="entry name" value="PROTEIN_KINASE_DOM"/>
    <property type="match status" value="1"/>
</dbReference>
<dbReference type="OrthoDB" id="275301at2759"/>
<dbReference type="GO" id="GO:0005524">
    <property type="term" value="F:ATP binding"/>
    <property type="evidence" value="ECO:0007669"/>
    <property type="project" value="UniProtKB-UniRule"/>
</dbReference>
<feature type="binding site" evidence="5">
    <location>
        <position position="41"/>
    </location>
    <ligand>
        <name>ATP</name>
        <dbReference type="ChEBI" id="CHEBI:30616"/>
    </ligand>
</feature>
<dbReference type="CDD" id="cd06606">
    <property type="entry name" value="STKc_MAPKKK"/>
    <property type="match status" value="1"/>
</dbReference>
<organism evidence="8 9">
    <name type="scientific">Elaeis guineensis var. tenera</name>
    <name type="common">Oil palm</name>
    <dbReference type="NCBI Taxonomy" id="51953"/>
    <lineage>
        <taxon>Eukaryota</taxon>
        <taxon>Viridiplantae</taxon>
        <taxon>Streptophyta</taxon>
        <taxon>Embryophyta</taxon>
        <taxon>Tracheophyta</taxon>
        <taxon>Spermatophyta</taxon>
        <taxon>Magnoliopsida</taxon>
        <taxon>Liliopsida</taxon>
        <taxon>Arecaceae</taxon>
        <taxon>Arecoideae</taxon>
        <taxon>Cocoseae</taxon>
        <taxon>Elaeidinae</taxon>
        <taxon>Elaeis</taxon>
    </lineage>
</organism>
<keyword evidence="6" id="KW-0812">Transmembrane</keyword>
<dbReference type="Proteomes" id="UP000504607">
    <property type="component" value="Chromosome 14"/>
</dbReference>
<keyword evidence="3 9" id="KW-0418">Kinase</keyword>
<protein>
    <submittedName>
        <fullName evidence="9">Mitogen-activated protein kinase kinase kinase 18</fullName>
    </submittedName>
</protein>